<gene>
    <name evidence="1" type="ORF">HS1genome_2264</name>
</gene>
<dbReference type="Proteomes" id="UP000276741">
    <property type="component" value="Chromosome"/>
</dbReference>
<dbReference type="KEGG" id="sacd:HS1genome_2264"/>
<keyword evidence="2" id="KW-1185">Reference proteome</keyword>
<sequence>MEVNVSLRGGPINVTGVVVDGEPMVAMATIPKEFGHEVLVTSGTHTYIIVGLPRNVSEASKVERLLGSAPVTVIILSRQREYINASLVPIPAAIALALLGFQHSPSNSSENYKLGLTLSENVHFMNSSLPSFTQFA</sequence>
<organism evidence="1 2">
    <name type="scientific">Sulfodiicoccus acidiphilus</name>
    <dbReference type="NCBI Taxonomy" id="1670455"/>
    <lineage>
        <taxon>Archaea</taxon>
        <taxon>Thermoproteota</taxon>
        <taxon>Thermoprotei</taxon>
        <taxon>Sulfolobales</taxon>
        <taxon>Sulfolobaceae</taxon>
        <taxon>Sulfodiicoccus</taxon>
    </lineage>
</organism>
<evidence type="ECO:0000313" key="1">
    <source>
        <dbReference type="EMBL" id="BBD73875.1"/>
    </source>
</evidence>
<protein>
    <submittedName>
        <fullName evidence="1">Uncharacterized protein</fullName>
    </submittedName>
</protein>
<reference evidence="2" key="1">
    <citation type="submission" date="2018-04" db="EMBL/GenBank/DDBJ databases">
        <title>Complete genome sequence of Sulfodiicoccus acidiphilus strain HS-1.</title>
        <authorList>
            <person name="Sakai H.D."/>
            <person name="Kurosawa N."/>
        </authorList>
    </citation>
    <scope>NUCLEOTIDE SEQUENCE [LARGE SCALE GENOMIC DNA]</scope>
    <source>
        <strain evidence="2">HS-1</strain>
    </source>
</reference>
<proteinExistence type="predicted"/>
<accession>A0A348B6S3</accession>
<evidence type="ECO:0000313" key="2">
    <source>
        <dbReference type="Proteomes" id="UP000276741"/>
    </source>
</evidence>
<dbReference type="EMBL" id="AP018553">
    <property type="protein sequence ID" value="BBD73875.1"/>
    <property type="molecule type" value="Genomic_DNA"/>
</dbReference>
<name>A0A348B6S3_9CREN</name>
<dbReference type="AlphaFoldDB" id="A0A348B6S3"/>